<dbReference type="PROSITE" id="PS00411">
    <property type="entry name" value="KINESIN_MOTOR_1"/>
    <property type="match status" value="1"/>
</dbReference>
<keyword evidence="5 10" id="KW-0067">ATP-binding</keyword>
<evidence type="ECO:0000256" key="11">
    <source>
        <dbReference type="RuleBase" id="RU000394"/>
    </source>
</evidence>
<dbReference type="InterPro" id="IPR019821">
    <property type="entry name" value="Kinesin_motor_CS"/>
</dbReference>
<dbReference type="Pfam" id="PF00225">
    <property type="entry name" value="Kinesin"/>
    <property type="match status" value="1"/>
</dbReference>
<dbReference type="PANTHER" id="PTHR47968">
    <property type="entry name" value="CENTROMERE PROTEIN E"/>
    <property type="match status" value="1"/>
</dbReference>
<evidence type="ECO:0000256" key="8">
    <source>
        <dbReference type="ARBA" id="ARBA00023212"/>
    </source>
</evidence>
<protein>
    <recommendedName>
        <fullName evidence="11">Kinesin-like protein</fullName>
    </recommendedName>
</protein>
<dbReference type="Proteomes" id="UP000187209">
    <property type="component" value="Unassembled WGS sequence"/>
</dbReference>
<dbReference type="GO" id="GO:0008017">
    <property type="term" value="F:microtubule binding"/>
    <property type="evidence" value="ECO:0007669"/>
    <property type="project" value="InterPro"/>
</dbReference>
<dbReference type="PRINTS" id="PR00380">
    <property type="entry name" value="KINESINHEAVY"/>
</dbReference>
<keyword evidence="7 10" id="KW-0505">Motor protein</keyword>
<keyword evidence="4 10" id="KW-0547">Nucleotide-binding</keyword>
<evidence type="ECO:0000259" key="13">
    <source>
        <dbReference type="PROSITE" id="PS50067"/>
    </source>
</evidence>
<evidence type="ECO:0000256" key="12">
    <source>
        <dbReference type="SAM" id="Coils"/>
    </source>
</evidence>
<proteinExistence type="inferred from homology"/>
<evidence type="ECO:0000256" key="6">
    <source>
        <dbReference type="ARBA" id="ARBA00023054"/>
    </source>
</evidence>
<evidence type="ECO:0000256" key="4">
    <source>
        <dbReference type="ARBA" id="ARBA00022741"/>
    </source>
</evidence>
<dbReference type="SMART" id="SM00129">
    <property type="entry name" value="KISc"/>
    <property type="match status" value="1"/>
</dbReference>
<dbReference type="FunFam" id="3.40.850.10:FF:000019">
    <property type="entry name" value="Kinesin-like protein KIN-5D"/>
    <property type="match status" value="1"/>
</dbReference>
<dbReference type="InterPro" id="IPR027417">
    <property type="entry name" value="P-loop_NTPase"/>
</dbReference>
<dbReference type="GO" id="GO:0007018">
    <property type="term" value="P:microtubule-based movement"/>
    <property type="evidence" value="ECO:0007669"/>
    <property type="project" value="InterPro"/>
</dbReference>
<dbReference type="SUPFAM" id="SSF52540">
    <property type="entry name" value="P-loop containing nucleoside triphosphate hydrolases"/>
    <property type="match status" value="1"/>
</dbReference>
<dbReference type="EMBL" id="MPUH01000045">
    <property type="protein sequence ID" value="OMJ93275.1"/>
    <property type="molecule type" value="Genomic_DNA"/>
</dbReference>
<keyword evidence="2" id="KW-0963">Cytoplasm</keyword>
<keyword evidence="6 12" id="KW-0175">Coiled coil</keyword>
<feature type="coiled-coil region" evidence="12">
    <location>
        <begin position="410"/>
        <end position="486"/>
    </location>
</feature>
<evidence type="ECO:0000256" key="10">
    <source>
        <dbReference type="PROSITE-ProRule" id="PRU00283"/>
    </source>
</evidence>
<feature type="coiled-coil region" evidence="12">
    <location>
        <begin position="530"/>
        <end position="644"/>
    </location>
</feature>
<comment type="similarity">
    <text evidence="9">Belongs to the TRAFAC class myosin-kinesin ATPase superfamily. Kinesin family. KIN-5/BimC subfamily.</text>
</comment>
<evidence type="ECO:0000256" key="7">
    <source>
        <dbReference type="ARBA" id="ARBA00023175"/>
    </source>
</evidence>
<keyword evidence="3 11" id="KW-0493">Microtubule</keyword>
<feature type="coiled-coil region" evidence="12">
    <location>
        <begin position="758"/>
        <end position="799"/>
    </location>
</feature>
<evidence type="ECO:0000313" key="14">
    <source>
        <dbReference type="EMBL" id="OMJ93275.1"/>
    </source>
</evidence>
<dbReference type="GO" id="GO:0005874">
    <property type="term" value="C:microtubule"/>
    <property type="evidence" value="ECO:0007669"/>
    <property type="project" value="UniProtKB-KW"/>
</dbReference>
<dbReference type="GO" id="GO:0005524">
    <property type="term" value="F:ATP binding"/>
    <property type="evidence" value="ECO:0007669"/>
    <property type="project" value="UniProtKB-UniRule"/>
</dbReference>
<dbReference type="InterPro" id="IPR027640">
    <property type="entry name" value="Kinesin-like_fam"/>
</dbReference>
<organism evidence="14 15">
    <name type="scientific">Stentor coeruleus</name>
    <dbReference type="NCBI Taxonomy" id="5963"/>
    <lineage>
        <taxon>Eukaryota</taxon>
        <taxon>Sar</taxon>
        <taxon>Alveolata</taxon>
        <taxon>Ciliophora</taxon>
        <taxon>Postciliodesmatophora</taxon>
        <taxon>Heterotrichea</taxon>
        <taxon>Heterotrichida</taxon>
        <taxon>Stentoridae</taxon>
        <taxon>Stentor</taxon>
    </lineage>
</organism>
<evidence type="ECO:0000256" key="5">
    <source>
        <dbReference type="ARBA" id="ARBA00022840"/>
    </source>
</evidence>
<dbReference type="PANTHER" id="PTHR47968:SF75">
    <property type="entry name" value="CENTROMERE-ASSOCIATED PROTEIN E"/>
    <property type="match status" value="1"/>
</dbReference>
<keyword evidence="8" id="KW-0206">Cytoskeleton</keyword>
<comment type="subcellular location">
    <subcellularLocation>
        <location evidence="1">Cytoplasm</location>
        <location evidence="1">Cytoskeleton</location>
    </subcellularLocation>
</comment>
<comment type="caution">
    <text evidence="14">The sequence shown here is derived from an EMBL/GenBank/DDBJ whole genome shotgun (WGS) entry which is preliminary data.</text>
</comment>
<evidence type="ECO:0000313" key="15">
    <source>
        <dbReference type="Proteomes" id="UP000187209"/>
    </source>
</evidence>
<reference evidence="14 15" key="1">
    <citation type="submission" date="2016-11" db="EMBL/GenBank/DDBJ databases">
        <title>The macronuclear genome of Stentor coeruleus: a giant cell with tiny introns.</title>
        <authorList>
            <person name="Slabodnick M."/>
            <person name="Ruby J.G."/>
            <person name="Reiff S.B."/>
            <person name="Swart E.C."/>
            <person name="Gosai S."/>
            <person name="Prabakaran S."/>
            <person name="Witkowska E."/>
            <person name="Larue G.E."/>
            <person name="Fisher S."/>
            <person name="Freeman R.M."/>
            <person name="Gunawardena J."/>
            <person name="Chu W."/>
            <person name="Stover N.A."/>
            <person name="Gregory B.D."/>
            <person name="Nowacki M."/>
            <person name="Derisi J."/>
            <person name="Roy S.W."/>
            <person name="Marshall W.F."/>
            <person name="Sood P."/>
        </authorList>
    </citation>
    <scope>NUCLEOTIDE SEQUENCE [LARGE SCALE GENOMIC DNA]</scope>
    <source>
        <strain evidence="14">WM001</strain>
    </source>
</reference>
<dbReference type="GO" id="GO:0003777">
    <property type="term" value="F:microtubule motor activity"/>
    <property type="evidence" value="ECO:0007669"/>
    <property type="project" value="InterPro"/>
</dbReference>
<sequence length="845" mass="96984">MENQNNVRVVCRFRPINDMEYQRVQGLCVNFLSENTVSVNSQTDSAENLKFTFDKVFPPNSTQESVYKFAAKPIVEGVMQGFNGTVFAYGQTSSGKTYTMSGLDMEDPKSMGIIPRMVNTVFDSISSTDTNTEFTVKVSYCEIYLEKIKDLLNPTEANLKIHEDRVKGVFIENLTEIYASNDLEVYELMRAGNENREVAFTFMNAVSSRSHSLFIITVSQTNSKDFSGKVGKLFLVDLAGSEKVNKTGAAGLRLEEAKHINKSLTALGQVIFSLTDGKSTHIPYRDSKLTRVLQEALGGNSKTSLIVTCSPSPYNETETISSLRFGIRAKAIKNTPKVNREHTVAELKLLLAKSREELEKRDRMIQKLEGKLKSQGDSMLDISNTSCMSPGEKIEADDIMAEIDLLKIRLDEQIEISRKLQEANEALQRENAELKSENSMMARELEEAQQRTSFAERSKKEQEGFIEKLTMTKESLEKNLEKAMTNKMNSDKIISEKETEITQLKHEMIMAGVQPQKRKSFTFAVSPVELQKIKTHNSELEKELEVAKEQQEAMNIEITRLVEEINQLKERNVAHNRRTEVFESVPREFIEMKKENEELKKLLRQSQILAEHSKTEYLGSTLELTKIREENGELKKKMIEIQERIDEVLKSKSSKHKKSHNDTSLFDKEKSYFNEERTKWEAERKDIMRDLENRINRVLELEINLDLSKDSYRNLEKNIGKNEQSLIKQNQQLENYISKLSTEVQKELLLKEKIKADCEFYEKKLSGQGDKMKKLEAENEELMKKVSRLECRLKFAEEEAYHANSNKAHRPTMNFANVRKPIKGGQSMERRSGAFMLQVPELRAE</sequence>
<gene>
    <name evidence="14" type="ORF">SteCoe_3732</name>
</gene>
<keyword evidence="15" id="KW-1185">Reference proteome</keyword>
<name>A0A1R2CWA5_9CILI</name>
<evidence type="ECO:0000256" key="9">
    <source>
        <dbReference type="ARBA" id="ARBA00034704"/>
    </source>
</evidence>
<evidence type="ECO:0000256" key="1">
    <source>
        <dbReference type="ARBA" id="ARBA00004245"/>
    </source>
</evidence>
<feature type="coiled-coil region" evidence="12">
    <location>
        <begin position="698"/>
        <end position="732"/>
    </location>
</feature>
<evidence type="ECO:0000256" key="2">
    <source>
        <dbReference type="ARBA" id="ARBA00022490"/>
    </source>
</evidence>
<dbReference type="Gene3D" id="3.40.850.10">
    <property type="entry name" value="Kinesin motor domain"/>
    <property type="match status" value="1"/>
</dbReference>
<dbReference type="InterPro" id="IPR001752">
    <property type="entry name" value="Kinesin_motor_dom"/>
</dbReference>
<dbReference type="PROSITE" id="PS50067">
    <property type="entry name" value="KINESIN_MOTOR_2"/>
    <property type="match status" value="1"/>
</dbReference>
<feature type="domain" description="Kinesin motor" evidence="13">
    <location>
        <begin position="6"/>
        <end position="332"/>
    </location>
</feature>
<dbReference type="CDD" id="cd01369">
    <property type="entry name" value="KISc_KHC_KIF5"/>
    <property type="match status" value="1"/>
</dbReference>
<dbReference type="GO" id="GO:0007010">
    <property type="term" value="P:cytoskeleton organization"/>
    <property type="evidence" value="ECO:0007669"/>
    <property type="project" value="UniProtKB-ARBA"/>
</dbReference>
<dbReference type="AlphaFoldDB" id="A0A1R2CWA5"/>
<feature type="binding site" evidence="10">
    <location>
        <begin position="90"/>
        <end position="97"/>
    </location>
    <ligand>
        <name>ATP</name>
        <dbReference type="ChEBI" id="CHEBI:30616"/>
    </ligand>
</feature>
<dbReference type="InterPro" id="IPR036961">
    <property type="entry name" value="Kinesin_motor_dom_sf"/>
</dbReference>
<accession>A0A1R2CWA5</accession>
<evidence type="ECO:0000256" key="3">
    <source>
        <dbReference type="ARBA" id="ARBA00022701"/>
    </source>
</evidence>
<dbReference type="OrthoDB" id="3176171at2759"/>